<keyword evidence="1" id="KW-0732">Signal</keyword>
<comment type="caution">
    <text evidence="2">The sequence shown here is derived from an EMBL/GenBank/DDBJ whole genome shotgun (WGS) entry which is preliminary data.</text>
</comment>
<evidence type="ECO:0000256" key="1">
    <source>
        <dbReference type="SAM" id="SignalP"/>
    </source>
</evidence>
<keyword evidence="3" id="KW-1185">Reference proteome</keyword>
<feature type="signal peptide" evidence="1">
    <location>
        <begin position="1"/>
        <end position="22"/>
    </location>
</feature>
<dbReference type="Proteomes" id="UP001163046">
    <property type="component" value="Unassembled WGS sequence"/>
</dbReference>
<accession>A0A9W9Z2L8</accession>
<evidence type="ECO:0000313" key="2">
    <source>
        <dbReference type="EMBL" id="KAJ7374041.1"/>
    </source>
</evidence>
<name>A0A9W9Z2L8_9CNID</name>
<dbReference type="OrthoDB" id="10339482at2759"/>
<protein>
    <submittedName>
        <fullName evidence="2">Uncharacterized protein</fullName>
    </submittedName>
</protein>
<feature type="chain" id="PRO_5040864528" evidence="1">
    <location>
        <begin position="23"/>
        <end position="128"/>
    </location>
</feature>
<organism evidence="2 3">
    <name type="scientific">Desmophyllum pertusum</name>
    <dbReference type="NCBI Taxonomy" id="174260"/>
    <lineage>
        <taxon>Eukaryota</taxon>
        <taxon>Metazoa</taxon>
        <taxon>Cnidaria</taxon>
        <taxon>Anthozoa</taxon>
        <taxon>Hexacorallia</taxon>
        <taxon>Scleractinia</taxon>
        <taxon>Caryophylliina</taxon>
        <taxon>Caryophylliidae</taxon>
        <taxon>Desmophyllum</taxon>
    </lineage>
</organism>
<reference evidence="2" key="1">
    <citation type="submission" date="2023-01" db="EMBL/GenBank/DDBJ databases">
        <title>Genome assembly of the deep-sea coral Lophelia pertusa.</title>
        <authorList>
            <person name="Herrera S."/>
            <person name="Cordes E."/>
        </authorList>
    </citation>
    <scope>NUCLEOTIDE SEQUENCE</scope>
    <source>
        <strain evidence="2">USNM1676648</strain>
        <tissue evidence="2">Polyp</tissue>
    </source>
</reference>
<proteinExistence type="predicted"/>
<dbReference type="EMBL" id="MU826829">
    <property type="protein sequence ID" value="KAJ7374041.1"/>
    <property type="molecule type" value="Genomic_DNA"/>
</dbReference>
<evidence type="ECO:0000313" key="3">
    <source>
        <dbReference type="Proteomes" id="UP001163046"/>
    </source>
</evidence>
<dbReference type="AlphaFoldDB" id="A0A9W9Z2L8"/>
<sequence>MAFKAVLLLLFLGLFGIFEIQAASLATDNDMWKDLDEASDGDKRNMEVDNTATDEYLPIDELAYADLGSDDASDTDYYNNALESRGVGCKDAFGSLCVRLGRSHQCSSRRHMRFAKKFCHGTCSQFCK</sequence>
<gene>
    <name evidence="2" type="ORF">OS493_009371</name>
</gene>